<dbReference type="GO" id="GO:0004315">
    <property type="term" value="F:3-oxoacyl-[acyl-carrier-protein] synthase activity"/>
    <property type="evidence" value="ECO:0007669"/>
    <property type="project" value="InterPro"/>
</dbReference>
<keyword evidence="2 3" id="KW-0808">Transferase</keyword>
<dbReference type="InterPro" id="IPR014031">
    <property type="entry name" value="Ketoacyl_synth_C"/>
</dbReference>
<name>A0AA44Q6R4_BACCE</name>
<evidence type="ECO:0000256" key="3">
    <source>
        <dbReference type="RuleBase" id="RU003694"/>
    </source>
</evidence>
<comment type="similarity">
    <text evidence="1 3">Belongs to the thiolase-like superfamily. Beta-ketoacyl-ACP synthases family.</text>
</comment>
<reference evidence="5 6" key="1">
    <citation type="submission" date="2017-09" db="EMBL/GenBank/DDBJ databases">
        <title>Large-scale bioinformatics analysis of Bacillus genomes uncovers conserved roles of natural products in bacterial physiology.</title>
        <authorList>
            <consortium name="Agbiome Team Llc"/>
            <person name="Bleich R.M."/>
            <person name="Grubbs K.J."/>
            <person name="Santa Maria K.C."/>
            <person name="Allen S.E."/>
            <person name="Farag S."/>
            <person name="Shank E.A."/>
            <person name="Bowers A."/>
        </authorList>
    </citation>
    <scope>NUCLEOTIDE SEQUENCE [LARGE SCALE GENOMIC DNA]</scope>
    <source>
        <strain evidence="5 6">AFS067272</strain>
    </source>
</reference>
<dbReference type="AlphaFoldDB" id="A0AA44Q6R4"/>
<dbReference type="InterPro" id="IPR014030">
    <property type="entry name" value="Ketoacyl_synth_N"/>
</dbReference>
<dbReference type="PANTHER" id="PTHR11712:SF336">
    <property type="entry name" value="3-OXOACYL-[ACYL-CARRIER-PROTEIN] SYNTHASE, MITOCHONDRIAL"/>
    <property type="match status" value="1"/>
</dbReference>
<evidence type="ECO:0000256" key="2">
    <source>
        <dbReference type="ARBA" id="ARBA00022679"/>
    </source>
</evidence>
<dbReference type="PROSITE" id="PS00098">
    <property type="entry name" value="THIOLASE_1"/>
    <property type="match status" value="1"/>
</dbReference>
<dbReference type="PROSITE" id="PS52004">
    <property type="entry name" value="KS3_2"/>
    <property type="match status" value="1"/>
</dbReference>
<feature type="domain" description="Ketosynthase family 3 (KS3)" evidence="4">
    <location>
        <begin position="2"/>
        <end position="421"/>
    </location>
</feature>
<dbReference type="GO" id="GO:0006633">
    <property type="term" value="P:fatty acid biosynthetic process"/>
    <property type="evidence" value="ECO:0007669"/>
    <property type="project" value="InterPro"/>
</dbReference>
<dbReference type="InterPro" id="IPR018201">
    <property type="entry name" value="Ketoacyl_synth_AS"/>
</dbReference>
<dbReference type="SMART" id="SM00825">
    <property type="entry name" value="PKS_KS"/>
    <property type="match status" value="1"/>
</dbReference>
<sequence>MHDSIGISGIGLLTSSGTGIREVWESVMNQKVIKGVRNYKTKEGYHIKFPVYPINIDKVIHRWLEPKTIRWLKNEGLIEDNDFILMLIAAKMALLDADLPSKEAHTISLVIAHENLGVNSLIDKVIAANHSKDKTLSFSDDSISSFTSFQEDFFKLQSFPHLFNLSKSLKLEGLTYVVNNACASGLYALELANMMIKSRQADVVLVVSSDYAHMTEHLWLQNKGFVSKSNNLRPFDIKSDGAILGDGAAAMVLESSEFISKYNRKNKNKCLFKGSSLQQDNWRMTVPDVTKSTYSSVIKNVLLRGGITEVDLIIPHGAGIPMWDHYESKEINKVFSKHNIPPVTALKGYLGHTLGANAIIEAAILIECLKNNIIPPTHNFSQTTSEINLPIVNKITEKKLNTVMKSVAAYGGFHAASIFEKVE</sequence>
<dbReference type="Pfam" id="PF00109">
    <property type="entry name" value="ketoacyl-synt"/>
    <property type="match status" value="1"/>
</dbReference>
<dbReference type="InterPro" id="IPR000794">
    <property type="entry name" value="Beta-ketoacyl_synthase"/>
</dbReference>
<evidence type="ECO:0000313" key="6">
    <source>
        <dbReference type="Proteomes" id="UP000226357"/>
    </source>
</evidence>
<evidence type="ECO:0000259" key="4">
    <source>
        <dbReference type="PROSITE" id="PS52004"/>
    </source>
</evidence>
<comment type="caution">
    <text evidence="5">The sequence shown here is derived from an EMBL/GenBank/DDBJ whole genome shotgun (WGS) entry which is preliminary data.</text>
</comment>
<dbReference type="EMBL" id="NVBO01000276">
    <property type="protein sequence ID" value="PFR92620.1"/>
    <property type="molecule type" value="Genomic_DNA"/>
</dbReference>
<dbReference type="RefSeq" id="WP_098523708.1">
    <property type="nucleotide sequence ID" value="NZ_NUYJ01000136.1"/>
</dbReference>
<evidence type="ECO:0000313" key="5">
    <source>
        <dbReference type="EMBL" id="PFR92620.1"/>
    </source>
</evidence>
<dbReference type="PANTHER" id="PTHR11712">
    <property type="entry name" value="POLYKETIDE SYNTHASE-RELATED"/>
    <property type="match status" value="1"/>
</dbReference>
<dbReference type="InterPro" id="IPR020841">
    <property type="entry name" value="PKS_Beta-ketoAc_synthase_dom"/>
</dbReference>
<dbReference type="SUPFAM" id="SSF53901">
    <property type="entry name" value="Thiolase-like"/>
    <property type="match status" value="1"/>
</dbReference>
<gene>
    <name evidence="5" type="ORF">COK38_22340</name>
</gene>
<evidence type="ECO:0000256" key="1">
    <source>
        <dbReference type="ARBA" id="ARBA00008467"/>
    </source>
</evidence>
<dbReference type="PROSITE" id="PS00606">
    <property type="entry name" value="KS3_1"/>
    <property type="match status" value="1"/>
</dbReference>
<organism evidence="5 6">
    <name type="scientific">Bacillus cereus</name>
    <dbReference type="NCBI Taxonomy" id="1396"/>
    <lineage>
        <taxon>Bacteria</taxon>
        <taxon>Bacillati</taxon>
        <taxon>Bacillota</taxon>
        <taxon>Bacilli</taxon>
        <taxon>Bacillales</taxon>
        <taxon>Bacillaceae</taxon>
        <taxon>Bacillus</taxon>
        <taxon>Bacillus cereus group</taxon>
    </lineage>
</organism>
<proteinExistence type="inferred from homology"/>
<dbReference type="Gene3D" id="3.40.47.10">
    <property type="match status" value="1"/>
</dbReference>
<dbReference type="Proteomes" id="UP000226357">
    <property type="component" value="Unassembled WGS sequence"/>
</dbReference>
<dbReference type="InterPro" id="IPR016039">
    <property type="entry name" value="Thiolase-like"/>
</dbReference>
<dbReference type="InterPro" id="IPR020615">
    <property type="entry name" value="Thiolase_acyl_enz_int_AS"/>
</dbReference>
<accession>A0AA44Q6R4</accession>
<protein>
    <submittedName>
        <fullName evidence="5">Beta-ketoacyl synthase</fullName>
    </submittedName>
</protein>
<dbReference type="Pfam" id="PF02801">
    <property type="entry name" value="Ketoacyl-synt_C"/>
    <property type="match status" value="1"/>
</dbReference>